<dbReference type="Pfam" id="PF00724">
    <property type="entry name" value="Oxidored_FMN"/>
    <property type="match status" value="1"/>
</dbReference>
<dbReference type="GO" id="GO:0050661">
    <property type="term" value="F:NADP binding"/>
    <property type="evidence" value="ECO:0007669"/>
    <property type="project" value="InterPro"/>
</dbReference>
<keyword evidence="3" id="KW-0288">FMN</keyword>
<dbReference type="InterPro" id="IPR044152">
    <property type="entry name" value="YqjM-like"/>
</dbReference>
<evidence type="ECO:0000256" key="3">
    <source>
        <dbReference type="ARBA" id="ARBA00022643"/>
    </source>
</evidence>
<evidence type="ECO:0000313" key="8">
    <source>
        <dbReference type="Proteomes" id="UP000663828"/>
    </source>
</evidence>
<protein>
    <recommendedName>
        <fullName evidence="6">NADH:flavin oxidoreductase/NADH oxidase N-terminal domain-containing protein</fullName>
    </recommendedName>
</protein>
<evidence type="ECO:0000256" key="1">
    <source>
        <dbReference type="ARBA" id="ARBA00001917"/>
    </source>
</evidence>
<keyword evidence="8" id="KW-1185">Reference proteome</keyword>
<dbReference type="CDD" id="cd02932">
    <property type="entry name" value="OYE_YqiM_FMN"/>
    <property type="match status" value="1"/>
</dbReference>
<sequence>MIANRILRQSRSALNMKTSIQAIATNSVLPWSYTAKTPSVGTLPQTNNDSLPALFRPLQIRSLVLKNRIVVSPMCTYSSENGFLNDWHLVHLGQFAIGGAALVIQEATAVQANGRITPYDAGLWMDEQMEMTERIVRFIHSQNCAAGIQLAHAGRKASTKAPFHQQPGDRTEPVYVTNKDGGWPDNVVGPSALPFAETYCTPKEISLEEIDQFKQNFVESVERAKKCDFDFLEIHAAHGYLLSEFLSPSSNKRTDDYGGSFENRIRLLLELTSLVRQAWPSTRPLSIRLSCEEWIGEDGWTITDTLRLIPQLVELGVDVIDTSSGGNSPCQRLPVPLEPGYQVPFSEAIKKSNYGARIMTAPVGLITKAKQANDIIEQGHGDLVLIAREFLRDPHFPLRAARELGVNEMSWAPQYQRAKQ</sequence>
<dbReference type="InterPro" id="IPR013785">
    <property type="entry name" value="Aldolase_TIM"/>
</dbReference>
<dbReference type="EMBL" id="CAJNOR010003632">
    <property type="protein sequence ID" value="CAF1432595.1"/>
    <property type="molecule type" value="Genomic_DNA"/>
</dbReference>
<comment type="cofactor">
    <cofactor evidence="1">
        <name>FMN</name>
        <dbReference type="ChEBI" id="CHEBI:58210"/>
    </cofactor>
</comment>
<dbReference type="Gene3D" id="3.20.20.70">
    <property type="entry name" value="Aldolase class I"/>
    <property type="match status" value="1"/>
</dbReference>
<evidence type="ECO:0000313" key="7">
    <source>
        <dbReference type="EMBL" id="CAF1432595.1"/>
    </source>
</evidence>
<keyword evidence="2" id="KW-0285">Flavoprotein</keyword>
<accession>A0A815NQ03</accession>
<organism evidence="7 8">
    <name type="scientific">Adineta ricciae</name>
    <name type="common">Rotifer</name>
    <dbReference type="NCBI Taxonomy" id="249248"/>
    <lineage>
        <taxon>Eukaryota</taxon>
        <taxon>Metazoa</taxon>
        <taxon>Spiralia</taxon>
        <taxon>Gnathifera</taxon>
        <taxon>Rotifera</taxon>
        <taxon>Eurotatoria</taxon>
        <taxon>Bdelloidea</taxon>
        <taxon>Adinetida</taxon>
        <taxon>Adinetidae</taxon>
        <taxon>Adineta</taxon>
    </lineage>
</organism>
<feature type="domain" description="NADH:flavin oxidoreductase/NADH oxidase N-terminal" evidence="6">
    <location>
        <begin position="54"/>
        <end position="404"/>
    </location>
</feature>
<dbReference type="AlphaFoldDB" id="A0A815NQ03"/>
<dbReference type="GO" id="GO:0010181">
    <property type="term" value="F:FMN binding"/>
    <property type="evidence" value="ECO:0007669"/>
    <property type="project" value="InterPro"/>
</dbReference>
<dbReference type="SUPFAM" id="SSF51395">
    <property type="entry name" value="FMN-linked oxidoreductases"/>
    <property type="match status" value="1"/>
</dbReference>
<dbReference type="InterPro" id="IPR001155">
    <property type="entry name" value="OxRdtase_FMN_N"/>
</dbReference>
<proteinExistence type="predicted"/>
<evidence type="ECO:0000259" key="6">
    <source>
        <dbReference type="Pfam" id="PF00724"/>
    </source>
</evidence>
<gene>
    <name evidence="7" type="ORF">XAT740_LOCUS35865</name>
</gene>
<comment type="caution">
    <text evidence="7">The sequence shown here is derived from an EMBL/GenBank/DDBJ whole genome shotgun (WGS) entry which is preliminary data.</text>
</comment>
<keyword evidence="5" id="KW-0560">Oxidoreductase</keyword>
<keyword evidence="4" id="KW-0521">NADP</keyword>
<evidence type="ECO:0000256" key="4">
    <source>
        <dbReference type="ARBA" id="ARBA00022857"/>
    </source>
</evidence>
<dbReference type="PANTHER" id="PTHR43303">
    <property type="entry name" value="NADPH DEHYDROGENASE C23G7.10C-RELATED"/>
    <property type="match status" value="1"/>
</dbReference>
<dbReference type="GO" id="GO:0003959">
    <property type="term" value="F:NADPH dehydrogenase activity"/>
    <property type="evidence" value="ECO:0007669"/>
    <property type="project" value="InterPro"/>
</dbReference>
<evidence type="ECO:0000256" key="2">
    <source>
        <dbReference type="ARBA" id="ARBA00022630"/>
    </source>
</evidence>
<reference evidence="7" key="1">
    <citation type="submission" date="2021-02" db="EMBL/GenBank/DDBJ databases">
        <authorList>
            <person name="Nowell W R."/>
        </authorList>
    </citation>
    <scope>NUCLEOTIDE SEQUENCE</scope>
</reference>
<dbReference type="Proteomes" id="UP000663828">
    <property type="component" value="Unassembled WGS sequence"/>
</dbReference>
<dbReference type="PANTHER" id="PTHR43303:SF4">
    <property type="entry name" value="NADPH DEHYDROGENASE C23G7.10C-RELATED"/>
    <property type="match status" value="1"/>
</dbReference>
<evidence type="ECO:0000256" key="5">
    <source>
        <dbReference type="ARBA" id="ARBA00023002"/>
    </source>
</evidence>
<name>A0A815NQ03_ADIRI</name>